<dbReference type="EC" id="4.2.3.-" evidence="6"/>
<dbReference type="PANTHER" id="PTHR35201:SF4">
    <property type="entry name" value="BETA-PINACENE SYNTHASE-RELATED"/>
    <property type="match status" value="1"/>
</dbReference>
<evidence type="ECO:0000256" key="1">
    <source>
        <dbReference type="ARBA" id="ARBA00001946"/>
    </source>
</evidence>
<sequence>MGSISSTPSQKSPVFPTPSLLPSDIVAVRPEGDEAKVLKFPDLVKSIPFPLRLNPYIRFVSAESDAFIIEYANFSEKQRNRFIGLNAGLLCGMCYAECGPEQLRVCCDFMSFLFNLDDWSDEFDTAGTKGLEEAVMNTLYHPDTYVSDTVAARTARSWWTRMLKTVGPRCRQRFVETLGFYFKAILQQAADRSSKSIPDLETYISLRRDTSGCKTGFALIEYAAGIDLPNEVVDHPIIQSLLDATNDCVSWANDILSYNREQSRGDTHNLVPVIMQTVGIDRQAAIDYAGDLCNKTVEHFLEGKAALPSWGKEVDAQVEQYVQGLEDWIIANAEWSFMTERYFGKDGPKIRKGLQLSYRQLRSHLPSDWSAHPRISFTLAVGPGAVMEDHTVCRVGVSKLSQGSS</sequence>
<reference evidence="7 8" key="1">
    <citation type="submission" date="2017-04" db="EMBL/GenBank/DDBJ databases">
        <title>Genome Sequence of the Model Brown-Rot Fungus Postia placenta SB12.</title>
        <authorList>
            <consortium name="DOE Joint Genome Institute"/>
            <person name="Gaskell J."/>
            <person name="Kersten P."/>
            <person name="Larrondo L.F."/>
            <person name="Canessa P."/>
            <person name="Martinez D."/>
            <person name="Hibbett D."/>
            <person name="Schmoll M."/>
            <person name="Kubicek C.P."/>
            <person name="Martinez A.T."/>
            <person name="Yadav J."/>
            <person name="Master E."/>
            <person name="Magnuson J.K."/>
            <person name="James T."/>
            <person name="Yaver D."/>
            <person name="Berka R."/>
            <person name="Labutti K."/>
            <person name="Lipzen A."/>
            <person name="Aerts A."/>
            <person name="Barry K."/>
            <person name="Henrissat B."/>
            <person name="Blanchette R."/>
            <person name="Grigoriev I."/>
            <person name="Cullen D."/>
        </authorList>
    </citation>
    <scope>NUCLEOTIDE SEQUENCE [LARGE SCALE GENOMIC DNA]</scope>
    <source>
        <strain evidence="7 8">MAD-698-R-SB12</strain>
    </source>
</reference>
<dbReference type="GeneID" id="36331473"/>
<dbReference type="Gene3D" id="1.10.600.10">
    <property type="entry name" value="Farnesyl Diphosphate Synthase"/>
    <property type="match status" value="1"/>
</dbReference>
<keyword evidence="5 6" id="KW-0456">Lyase</keyword>
<gene>
    <name evidence="7" type="ORF">POSPLADRAFT_1151376</name>
</gene>
<evidence type="ECO:0000256" key="5">
    <source>
        <dbReference type="ARBA" id="ARBA00023239"/>
    </source>
</evidence>
<comment type="cofactor">
    <cofactor evidence="1 6">
        <name>Mg(2+)</name>
        <dbReference type="ChEBI" id="CHEBI:18420"/>
    </cofactor>
</comment>
<dbReference type="GO" id="GO:0010333">
    <property type="term" value="F:terpene synthase activity"/>
    <property type="evidence" value="ECO:0007669"/>
    <property type="project" value="InterPro"/>
</dbReference>
<proteinExistence type="inferred from homology"/>
<dbReference type="EMBL" id="KZ110603">
    <property type="protein sequence ID" value="OSX58798.1"/>
    <property type="molecule type" value="Genomic_DNA"/>
</dbReference>
<dbReference type="RefSeq" id="XP_024335592.1">
    <property type="nucleotide sequence ID" value="XM_024486524.1"/>
</dbReference>
<protein>
    <recommendedName>
        <fullName evidence="6">Terpene synthase</fullName>
        <ecNumber evidence="6">4.2.3.-</ecNumber>
    </recommendedName>
</protein>
<keyword evidence="8" id="KW-1185">Reference proteome</keyword>
<evidence type="ECO:0000313" key="7">
    <source>
        <dbReference type="EMBL" id="OSX58798.1"/>
    </source>
</evidence>
<dbReference type="SFLD" id="SFLDS00005">
    <property type="entry name" value="Isoprenoid_Synthase_Type_I"/>
    <property type="match status" value="1"/>
</dbReference>
<name>A0A1X6MR00_9APHY</name>
<evidence type="ECO:0000256" key="6">
    <source>
        <dbReference type="RuleBase" id="RU366034"/>
    </source>
</evidence>
<keyword evidence="3 6" id="KW-0479">Metal-binding</keyword>
<keyword evidence="4 6" id="KW-0460">Magnesium</keyword>
<dbReference type="Pfam" id="PF19086">
    <property type="entry name" value="Terpene_syn_C_2"/>
    <property type="match status" value="1"/>
</dbReference>
<dbReference type="InterPro" id="IPR008949">
    <property type="entry name" value="Isoprenoid_synthase_dom_sf"/>
</dbReference>
<organism evidence="7 8">
    <name type="scientific">Postia placenta MAD-698-R-SB12</name>
    <dbReference type="NCBI Taxonomy" id="670580"/>
    <lineage>
        <taxon>Eukaryota</taxon>
        <taxon>Fungi</taxon>
        <taxon>Dikarya</taxon>
        <taxon>Basidiomycota</taxon>
        <taxon>Agaricomycotina</taxon>
        <taxon>Agaricomycetes</taxon>
        <taxon>Polyporales</taxon>
        <taxon>Adustoporiaceae</taxon>
        <taxon>Rhodonia</taxon>
    </lineage>
</organism>
<dbReference type="SUPFAM" id="SSF48576">
    <property type="entry name" value="Terpenoid synthases"/>
    <property type="match status" value="1"/>
</dbReference>
<evidence type="ECO:0000256" key="4">
    <source>
        <dbReference type="ARBA" id="ARBA00022842"/>
    </source>
</evidence>
<dbReference type="OrthoDB" id="2861623at2759"/>
<evidence type="ECO:0000256" key="2">
    <source>
        <dbReference type="ARBA" id="ARBA00006333"/>
    </source>
</evidence>
<dbReference type="AlphaFoldDB" id="A0A1X6MR00"/>
<accession>A0A1X6MR00</accession>
<dbReference type="Proteomes" id="UP000194127">
    <property type="component" value="Unassembled WGS sequence"/>
</dbReference>
<comment type="similarity">
    <text evidence="2 6">Belongs to the terpene synthase family.</text>
</comment>
<dbReference type="GO" id="GO:0046872">
    <property type="term" value="F:metal ion binding"/>
    <property type="evidence" value="ECO:0007669"/>
    <property type="project" value="UniProtKB-KW"/>
</dbReference>
<dbReference type="InterPro" id="IPR034686">
    <property type="entry name" value="Terpene_cyclase-like_2"/>
</dbReference>
<dbReference type="PANTHER" id="PTHR35201">
    <property type="entry name" value="TERPENE SYNTHASE"/>
    <property type="match status" value="1"/>
</dbReference>
<dbReference type="SFLD" id="SFLDG01020">
    <property type="entry name" value="Terpene_Cyclase_Like_2"/>
    <property type="match status" value="1"/>
</dbReference>
<evidence type="ECO:0000313" key="8">
    <source>
        <dbReference type="Proteomes" id="UP000194127"/>
    </source>
</evidence>
<dbReference type="GO" id="GO:0008299">
    <property type="term" value="P:isoprenoid biosynthetic process"/>
    <property type="evidence" value="ECO:0007669"/>
    <property type="project" value="UniProtKB-ARBA"/>
</dbReference>
<evidence type="ECO:0000256" key="3">
    <source>
        <dbReference type="ARBA" id="ARBA00022723"/>
    </source>
</evidence>